<dbReference type="EMBL" id="CABPSB010000027">
    <property type="protein sequence ID" value="VVE53333.1"/>
    <property type="molecule type" value="Genomic_DNA"/>
</dbReference>
<organism evidence="1 2">
    <name type="scientific">Pandoraea anhela</name>
    <dbReference type="NCBI Taxonomy" id="2508295"/>
    <lineage>
        <taxon>Bacteria</taxon>
        <taxon>Pseudomonadati</taxon>
        <taxon>Pseudomonadota</taxon>
        <taxon>Betaproteobacteria</taxon>
        <taxon>Burkholderiales</taxon>
        <taxon>Burkholderiaceae</taxon>
        <taxon>Pandoraea</taxon>
    </lineage>
</organism>
<reference evidence="1 2" key="1">
    <citation type="submission" date="2019-08" db="EMBL/GenBank/DDBJ databases">
        <authorList>
            <person name="Peeters C."/>
        </authorList>
    </citation>
    <scope>NUCLEOTIDE SEQUENCE [LARGE SCALE GENOMIC DNA]</scope>
    <source>
        <strain evidence="1 2">LMG 31108</strain>
    </source>
</reference>
<keyword evidence="2" id="KW-1185">Reference proteome</keyword>
<dbReference type="Proteomes" id="UP000406256">
    <property type="component" value="Unassembled WGS sequence"/>
</dbReference>
<gene>
    <name evidence="1" type="ORF">PAN31108_04851</name>
</gene>
<dbReference type="PANTHER" id="PTHR36154:SF1">
    <property type="entry name" value="DNA-BINDING TRANSCRIPTIONAL ACTIVATOR ALPA"/>
    <property type="match status" value="1"/>
</dbReference>
<dbReference type="RefSeq" id="WP_150671303.1">
    <property type="nucleotide sequence ID" value="NZ_CABPSB010000027.1"/>
</dbReference>
<dbReference type="OrthoDB" id="9182156at2"/>
<sequence length="81" mass="8943">MEKSNNVERLLKLKDVVDQVGFGKTAIYKRVKDGTFPRPVNIGYASRWLESEVQQWIAKQVAAARGGLVEDADSGTVQAAH</sequence>
<accession>A0A5E4YZJ1</accession>
<protein>
    <submittedName>
        <fullName evidence="1">Transcriptional regulator</fullName>
    </submittedName>
</protein>
<dbReference type="InterPro" id="IPR010260">
    <property type="entry name" value="AlpA"/>
</dbReference>
<dbReference type="InterPro" id="IPR052931">
    <property type="entry name" value="Prophage_regulatory_activator"/>
</dbReference>
<name>A0A5E4YZJ1_9BURK</name>
<dbReference type="Gene3D" id="1.10.238.160">
    <property type="match status" value="1"/>
</dbReference>
<proteinExistence type="predicted"/>
<evidence type="ECO:0000313" key="2">
    <source>
        <dbReference type="Proteomes" id="UP000406256"/>
    </source>
</evidence>
<evidence type="ECO:0000313" key="1">
    <source>
        <dbReference type="EMBL" id="VVE53333.1"/>
    </source>
</evidence>
<dbReference type="AlphaFoldDB" id="A0A5E4YZJ1"/>
<dbReference type="Pfam" id="PF05930">
    <property type="entry name" value="Phage_AlpA"/>
    <property type="match status" value="1"/>
</dbReference>
<dbReference type="PANTHER" id="PTHR36154">
    <property type="entry name" value="DNA-BINDING TRANSCRIPTIONAL ACTIVATOR ALPA"/>
    <property type="match status" value="1"/>
</dbReference>